<evidence type="ECO:0000313" key="4">
    <source>
        <dbReference type="EMBL" id="EGC37391.1"/>
    </source>
</evidence>
<reference evidence="5" key="1">
    <citation type="journal article" date="2011" name="Genome Biol.">
        <title>Comparative genomics of the social amoebae Dictyostelium discoideum and Dictyostelium purpureum.</title>
        <authorList>
            <consortium name="US DOE Joint Genome Institute (JGI-PGF)"/>
            <person name="Sucgang R."/>
            <person name="Kuo A."/>
            <person name="Tian X."/>
            <person name="Salerno W."/>
            <person name="Parikh A."/>
            <person name="Feasley C.L."/>
            <person name="Dalin E."/>
            <person name="Tu H."/>
            <person name="Huang E."/>
            <person name="Barry K."/>
            <person name="Lindquist E."/>
            <person name="Shapiro H."/>
            <person name="Bruce D."/>
            <person name="Schmutz J."/>
            <person name="Salamov A."/>
            <person name="Fey P."/>
            <person name="Gaudet P."/>
            <person name="Anjard C."/>
            <person name="Babu M.M."/>
            <person name="Basu S."/>
            <person name="Bushmanova Y."/>
            <person name="van der Wel H."/>
            <person name="Katoh-Kurasawa M."/>
            <person name="Dinh C."/>
            <person name="Coutinho P.M."/>
            <person name="Saito T."/>
            <person name="Elias M."/>
            <person name="Schaap P."/>
            <person name="Kay R.R."/>
            <person name="Henrissat B."/>
            <person name="Eichinger L."/>
            <person name="Rivero F."/>
            <person name="Putnam N.H."/>
            <person name="West C.M."/>
            <person name="Loomis W.F."/>
            <person name="Chisholm R.L."/>
            <person name="Shaulsky G."/>
            <person name="Strassmann J.E."/>
            <person name="Queller D.C."/>
            <person name="Kuspa A."/>
            <person name="Grigoriev I.V."/>
        </authorList>
    </citation>
    <scope>NUCLEOTIDE SEQUENCE [LARGE SCALE GENOMIC DNA]</scope>
    <source>
        <strain evidence="5">QSDP1</strain>
    </source>
</reference>
<comment type="similarity">
    <text evidence="1">Belongs to the phospholipase D family.</text>
</comment>
<gene>
    <name evidence="4" type="ORF">DICPUDRAFT_30308</name>
</gene>
<dbReference type="InterPro" id="IPR032803">
    <property type="entry name" value="PLDc_3"/>
</dbReference>
<organism evidence="4 5">
    <name type="scientific">Dictyostelium purpureum</name>
    <name type="common">Slime mold</name>
    <dbReference type="NCBI Taxonomy" id="5786"/>
    <lineage>
        <taxon>Eukaryota</taxon>
        <taxon>Amoebozoa</taxon>
        <taxon>Evosea</taxon>
        <taxon>Eumycetozoa</taxon>
        <taxon>Dictyostelia</taxon>
        <taxon>Dictyosteliales</taxon>
        <taxon>Dictyosteliaceae</taxon>
        <taxon>Dictyostelium</taxon>
    </lineage>
</organism>
<dbReference type="PANTHER" id="PTHR10185">
    <property type="entry name" value="PHOSPHOLIPASE D - RELATED"/>
    <property type="match status" value="1"/>
</dbReference>
<feature type="domain" description="PLD phosphodiesterase" evidence="3">
    <location>
        <begin position="145"/>
        <end position="172"/>
    </location>
</feature>
<dbReference type="EMBL" id="GL871000">
    <property type="protein sequence ID" value="EGC37391.1"/>
    <property type="molecule type" value="Genomic_DNA"/>
</dbReference>
<dbReference type="SMART" id="SM00155">
    <property type="entry name" value="PLDc"/>
    <property type="match status" value="2"/>
</dbReference>
<dbReference type="RefSeq" id="XP_003286044.1">
    <property type="nucleotide sequence ID" value="XM_003285996.1"/>
</dbReference>
<dbReference type="Pfam" id="PF13918">
    <property type="entry name" value="PLDc_3"/>
    <property type="match status" value="1"/>
</dbReference>
<dbReference type="KEGG" id="dpp:DICPUDRAFT_30308"/>
<dbReference type="InterPro" id="IPR001736">
    <property type="entry name" value="PLipase_D/transphosphatidylase"/>
</dbReference>
<dbReference type="CDD" id="cd09107">
    <property type="entry name" value="PLDc_vPLD3_4_5_like_2"/>
    <property type="match status" value="1"/>
</dbReference>
<dbReference type="GO" id="GO:0012505">
    <property type="term" value="C:endomembrane system"/>
    <property type="evidence" value="ECO:0000318"/>
    <property type="project" value="GO_Central"/>
</dbReference>
<name>F0ZF52_DICPU</name>
<dbReference type="InterPro" id="IPR050874">
    <property type="entry name" value="Diverse_PLD-related"/>
</dbReference>
<feature type="signal peptide" evidence="2">
    <location>
        <begin position="1"/>
        <end position="19"/>
    </location>
</feature>
<feature type="chain" id="PRO_5003265072" evidence="2">
    <location>
        <begin position="20"/>
        <end position="418"/>
    </location>
</feature>
<dbReference type="AlphaFoldDB" id="F0ZF52"/>
<dbReference type="OMA" id="WTHFIPN"/>
<sequence>MKVLYTCILLIISLFSVSSFKIDIDSSNNCQDGTIQIAESIPLGLNLQTNLTTHDAWMQLITNAKKSIDMGIFYMTLTDGGQLNPVYGGQLGMDIFKALAEANSRGVQIRIVQNQPSKSMPDNDTQALAQMGVQVRSINWPNLVGAGILHTKVIVVDQSSAYLGSANLDWRSLAQVKELGVFLQNCPSMVYDTETAFEQYWEAAAMSQLPNNWGSSFTALFNQTNMASLLLNNQQYQMFLAVSPPQFVSDDRTGDIDALVAAMNAANSSICISVMDYTPASLYNRPNTFWPVMDNAIRAAAFNRNVKVRMLISHWNQTNSRIPQWLHSLDQVSNIDVRWFVVPDFSVNPQVPYTRVNHAKYMVTENQSYIGTSNWSEDYYTNTGGLSYNIFNTQFTSQLQSIFDRDWNSPYTFPITQW</sequence>
<dbReference type="GO" id="GO:0003824">
    <property type="term" value="F:catalytic activity"/>
    <property type="evidence" value="ECO:0007669"/>
    <property type="project" value="InterPro"/>
</dbReference>
<accession>F0ZF52</accession>
<dbReference type="OrthoDB" id="1923775at2759"/>
<protein>
    <submittedName>
        <fullName evidence="4">Phospholipase D3</fullName>
    </submittedName>
</protein>
<dbReference type="STRING" id="5786.F0ZF52"/>
<dbReference type="FunCoup" id="F0ZF52">
    <property type="interactions" value="3"/>
</dbReference>
<dbReference type="SUPFAM" id="SSF56024">
    <property type="entry name" value="Phospholipase D/nuclease"/>
    <property type="match status" value="2"/>
</dbReference>
<evidence type="ECO:0000256" key="2">
    <source>
        <dbReference type="SAM" id="SignalP"/>
    </source>
</evidence>
<keyword evidence="5" id="KW-1185">Reference proteome</keyword>
<dbReference type="GeneID" id="10499863"/>
<dbReference type="CDD" id="cd09106">
    <property type="entry name" value="PLDc_vPLD3_4_5_like_1"/>
    <property type="match status" value="1"/>
</dbReference>
<feature type="domain" description="PLD phosphodiesterase" evidence="3">
    <location>
        <begin position="353"/>
        <end position="379"/>
    </location>
</feature>
<dbReference type="VEuPathDB" id="AmoebaDB:DICPUDRAFT_30308"/>
<dbReference type="InParanoid" id="F0ZF52"/>
<dbReference type="PROSITE" id="PS50035">
    <property type="entry name" value="PLD"/>
    <property type="match status" value="2"/>
</dbReference>
<evidence type="ECO:0000313" key="5">
    <source>
        <dbReference type="Proteomes" id="UP000001064"/>
    </source>
</evidence>
<dbReference type="PANTHER" id="PTHR10185:SF17">
    <property type="entry name" value="GM01519P-RELATED"/>
    <property type="match status" value="1"/>
</dbReference>
<evidence type="ECO:0000259" key="3">
    <source>
        <dbReference type="PROSITE" id="PS50035"/>
    </source>
</evidence>
<dbReference type="eggNOG" id="KOG3603">
    <property type="taxonomic scope" value="Eukaryota"/>
</dbReference>
<proteinExistence type="inferred from homology"/>
<evidence type="ECO:0000256" key="1">
    <source>
        <dbReference type="ARBA" id="ARBA00008664"/>
    </source>
</evidence>
<dbReference type="Gene3D" id="3.30.870.10">
    <property type="entry name" value="Endonuclease Chain A"/>
    <property type="match status" value="2"/>
</dbReference>
<keyword evidence="2" id="KW-0732">Signal</keyword>
<dbReference type="Proteomes" id="UP000001064">
    <property type="component" value="Unassembled WGS sequence"/>
</dbReference>